<evidence type="ECO:0000313" key="1">
    <source>
        <dbReference type="EMBL" id="SNQ60425.1"/>
    </source>
</evidence>
<accession>A0A284VMC5</accession>
<reference evidence="2" key="1">
    <citation type="submission" date="2017-06" db="EMBL/GenBank/DDBJ databases">
        <authorList>
            <person name="Cremers G."/>
        </authorList>
    </citation>
    <scope>NUCLEOTIDE SEQUENCE [LARGE SCALE GENOMIC DNA]</scope>
</reference>
<organism evidence="1 2">
    <name type="scientific">Candidatus Methanoperedens nitratireducens</name>
    <dbReference type="NCBI Taxonomy" id="1392998"/>
    <lineage>
        <taxon>Archaea</taxon>
        <taxon>Methanobacteriati</taxon>
        <taxon>Methanobacteriota</taxon>
        <taxon>Stenosarchaea group</taxon>
        <taxon>Methanomicrobia</taxon>
        <taxon>Methanosarcinales</taxon>
        <taxon>ANME-2 cluster</taxon>
        <taxon>Candidatus Methanoperedentaceae</taxon>
        <taxon>Candidatus Methanoperedens</taxon>
    </lineage>
</organism>
<dbReference type="STRING" id="1392998.ANME2D_00687"/>
<keyword evidence="2" id="KW-1185">Reference proteome</keyword>
<proteinExistence type="predicted"/>
<sequence length="75" mass="8656">MSYHIILPHSSGIMNKDVILSIPGRLGVTREEKEALYRFLRDEIRDLQLKTPLGYLVRFLNLAKASIHSCILFML</sequence>
<dbReference type="AlphaFoldDB" id="A0A284VMC5"/>
<dbReference type="EMBL" id="FZMP01000091">
    <property type="protein sequence ID" value="SNQ60425.1"/>
    <property type="molecule type" value="Genomic_DNA"/>
</dbReference>
<dbReference type="Proteomes" id="UP000218615">
    <property type="component" value="Unassembled WGS sequence"/>
</dbReference>
<name>A0A284VMC5_9EURY</name>
<protein>
    <submittedName>
        <fullName evidence="1">Uncharacterized protein</fullName>
    </submittedName>
</protein>
<evidence type="ECO:0000313" key="2">
    <source>
        <dbReference type="Proteomes" id="UP000218615"/>
    </source>
</evidence>
<gene>
    <name evidence="1" type="ORF">MNV_1800009</name>
</gene>